<organism evidence="2 3">
    <name type="scientific">Planobispora siamensis</name>
    <dbReference type="NCBI Taxonomy" id="936338"/>
    <lineage>
        <taxon>Bacteria</taxon>
        <taxon>Bacillati</taxon>
        <taxon>Actinomycetota</taxon>
        <taxon>Actinomycetes</taxon>
        <taxon>Streptosporangiales</taxon>
        <taxon>Streptosporangiaceae</taxon>
        <taxon>Planobispora</taxon>
    </lineage>
</organism>
<protein>
    <submittedName>
        <fullName evidence="2">Alkyl hydroperoxide reductase AhpD</fullName>
    </submittedName>
</protein>
<keyword evidence="3" id="KW-1185">Reference proteome</keyword>
<proteinExistence type="predicted"/>
<comment type="caution">
    <text evidence="2">The sequence shown here is derived from an EMBL/GenBank/DDBJ whole genome shotgun (WGS) entry which is preliminary data.</text>
</comment>
<dbReference type="Pfam" id="PF02627">
    <property type="entry name" value="CMD"/>
    <property type="match status" value="1"/>
</dbReference>
<feature type="domain" description="Carboxymuconolactone decarboxylase-like" evidence="1">
    <location>
        <begin position="44"/>
        <end position="104"/>
    </location>
</feature>
<evidence type="ECO:0000313" key="3">
    <source>
        <dbReference type="Proteomes" id="UP000619788"/>
    </source>
</evidence>
<reference evidence="2 3" key="1">
    <citation type="submission" date="2021-01" db="EMBL/GenBank/DDBJ databases">
        <title>Whole genome shotgun sequence of Planobispora siamensis NBRC 107568.</title>
        <authorList>
            <person name="Komaki H."/>
            <person name="Tamura T."/>
        </authorList>
    </citation>
    <scope>NUCLEOTIDE SEQUENCE [LARGE SCALE GENOMIC DNA]</scope>
    <source>
        <strain evidence="2 3">NBRC 107568</strain>
    </source>
</reference>
<dbReference type="RefSeq" id="WP_204065117.1">
    <property type="nucleotide sequence ID" value="NZ_BOOJ01000030.1"/>
</dbReference>
<dbReference type="PANTHER" id="PTHR35446:SF3">
    <property type="entry name" value="CMD DOMAIN-CONTAINING PROTEIN"/>
    <property type="match status" value="1"/>
</dbReference>
<dbReference type="GO" id="GO:0051920">
    <property type="term" value="F:peroxiredoxin activity"/>
    <property type="evidence" value="ECO:0007669"/>
    <property type="project" value="InterPro"/>
</dbReference>
<evidence type="ECO:0000313" key="2">
    <source>
        <dbReference type="EMBL" id="GIH92914.1"/>
    </source>
</evidence>
<sequence>MSQDVFVSHTAENAPATARSTMEATRKKFGYIPDPVARMAVSPEVLKGFLTVNAVFEQSTLPPLDREVLILTIATRNGCHVCVAMHSAVLTGLQASPDLIEDLRARRPLEDVRLEALRVFTHAVMDSRGAVGDKEMRAFLEAGYTPRNALEVVLGIGTYTISTFANRMTDATLDPALRDFAWEDEAA</sequence>
<dbReference type="PANTHER" id="PTHR35446">
    <property type="entry name" value="SI:CH211-175M2.5"/>
    <property type="match status" value="1"/>
</dbReference>
<dbReference type="EMBL" id="BOOJ01000030">
    <property type="protein sequence ID" value="GIH92914.1"/>
    <property type="molecule type" value="Genomic_DNA"/>
</dbReference>
<dbReference type="InterPro" id="IPR003779">
    <property type="entry name" value="CMD-like"/>
</dbReference>
<evidence type="ECO:0000259" key="1">
    <source>
        <dbReference type="Pfam" id="PF02627"/>
    </source>
</evidence>
<accession>A0A8J3WJG1</accession>
<dbReference type="InterPro" id="IPR029032">
    <property type="entry name" value="AhpD-like"/>
</dbReference>
<dbReference type="Gene3D" id="1.20.1290.10">
    <property type="entry name" value="AhpD-like"/>
    <property type="match status" value="1"/>
</dbReference>
<gene>
    <name evidence="2" type="ORF">Psi01_35440</name>
</gene>
<dbReference type="Proteomes" id="UP000619788">
    <property type="component" value="Unassembled WGS sequence"/>
</dbReference>
<dbReference type="AlphaFoldDB" id="A0A8J3WJG1"/>
<name>A0A8J3WJG1_9ACTN</name>
<dbReference type="SUPFAM" id="SSF69118">
    <property type="entry name" value="AhpD-like"/>
    <property type="match status" value="1"/>
</dbReference>